<keyword evidence="2" id="KW-0812">Transmembrane</keyword>
<evidence type="ECO:0000259" key="3">
    <source>
        <dbReference type="Pfam" id="PF13443"/>
    </source>
</evidence>
<dbReference type="Pfam" id="PF13443">
    <property type="entry name" value="HTH_26"/>
    <property type="match status" value="1"/>
</dbReference>
<dbReference type="Pfam" id="PF10901">
    <property type="entry name" value="DUF2690"/>
    <property type="match status" value="1"/>
</dbReference>
<feature type="transmembrane region" description="Helical" evidence="2">
    <location>
        <begin position="145"/>
        <end position="164"/>
    </location>
</feature>
<feature type="domain" description="HTH cro/C1-type" evidence="3">
    <location>
        <begin position="21"/>
        <end position="67"/>
    </location>
</feature>
<protein>
    <submittedName>
        <fullName evidence="4">DUF2690 domain-containing protein</fullName>
    </submittedName>
</protein>
<reference evidence="4" key="1">
    <citation type="submission" date="2024-01" db="EMBL/GenBank/DDBJ databases">
        <title>First draft genome sequence data of TA4-1, the type strain of Gram-positive actinobacterium Streptomyces chiangmaiensis.</title>
        <authorList>
            <person name="Yasawong M."/>
            <person name="Nantapong N."/>
        </authorList>
    </citation>
    <scope>NUCLEOTIDE SEQUENCE</scope>
    <source>
        <strain evidence="4">TA4-1</strain>
    </source>
</reference>
<evidence type="ECO:0000313" key="5">
    <source>
        <dbReference type="Proteomes" id="UP001333996"/>
    </source>
</evidence>
<evidence type="ECO:0000313" key="4">
    <source>
        <dbReference type="EMBL" id="MED7828320.1"/>
    </source>
</evidence>
<keyword evidence="2" id="KW-0472">Membrane</keyword>
<dbReference type="EMBL" id="JAYWVC010000356">
    <property type="protein sequence ID" value="MED7828320.1"/>
    <property type="molecule type" value="Genomic_DNA"/>
</dbReference>
<keyword evidence="5" id="KW-1185">Reference proteome</keyword>
<sequence>MPGLDRSEEPAAELVALLNLIRRYMGELDWSYQVLQRNTGVSRSTWNRWYTQKKLPKREALVKFADAAPRTVNRDELLGLWDVAWQAQETKQARATDCVPDGDEQTDRHTSATPATTSTSEQQASTATTSHTEPKMRSGKKTGRVVAGIMSAVVLGGGAALWVIKASADNSAKSPGASSSASPATSQATASPLTACHSDFCASVEPKGTVCSLDAITAYTGRKFGVTVELRYSPRCDAAWAKMSNTSPDDRVIITPKRGDSEEYRQQYGHDAHTRMVPVTRPEDARACAKIQDRGTVCATTSALSSPTPT</sequence>
<gene>
    <name evidence="4" type="ORF">VXC91_42280</name>
</gene>
<dbReference type="Proteomes" id="UP001333996">
    <property type="component" value="Unassembled WGS sequence"/>
</dbReference>
<accession>A0ABU7FW22</accession>
<dbReference type="InterPro" id="IPR021224">
    <property type="entry name" value="DUF2690"/>
</dbReference>
<evidence type="ECO:0000256" key="2">
    <source>
        <dbReference type="SAM" id="Phobius"/>
    </source>
</evidence>
<name>A0ABU7FW22_9ACTN</name>
<keyword evidence="2" id="KW-1133">Transmembrane helix</keyword>
<proteinExistence type="predicted"/>
<comment type="caution">
    <text evidence="4">The sequence shown here is derived from an EMBL/GenBank/DDBJ whole genome shotgun (WGS) entry which is preliminary data.</text>
</comment>
<dbReference type="InterPro" id="IPR010982">
    <property type="entry name" value="Lambda_DNA-bd_dom_sf"/>
</dbReference>
<dbReference type="CDD" id="cd00093">
    <property type="entry name" value="HTH_XRE"/>
    <property type="match status" value="1"/>
</dbReference>
<evidence type="ECO:0000256" key="1">
    <source>
        <dbReference type="SAM" id="MobiDB-lite"/>
    </source>
</evidence>
<dbReference type="InterPro" id="IPR001387">
    <property type="entry name" value="Cro/C1-type_HTH"/>
</dbReference>
<feature type="compositionally biased region" description="Low complexity" evidence="1">
    <location>
        <begin position="111"/>
        <end position="131"/>
    </location>
</feature>
<dbReference type="SUPFAM" id="SSF47413">
    <property type="entry name" value="lambda repressor-like DNA-binding domains"/>
    <property type="match status" value="1"/>
</dbReference>
<organism evidence="4 5">
    <name type="scientific">Streptomyces chiangmaiensis</name>
    <dbReference type="NCBI Taxonomy" id="766497"/>
    <lineage>
        <taxon>Bacteria</taxon>
        <taxon>Bacillati</taxon>
        <taxon>Actinomycetota</taxon>
        <taxon>Actinomycetes</taxon>
        <taxon>Kitasatosporales</taxon>
        <taxon>Streptomycetaceae</taxon>
        <taxon>Streptomyces</taxon>
    </lineage>
</organism>
<feature type="region of interest" description="Disordered" evidence="1">
    <location>
        <begin position="92"/>
        <end position="142"/>
    </location>
</feature>
<dbReference type="RefSeq" id="WP_329512667.1">
    <property type="nucleotide sequence ID" value="NZ_BAAAYZ010000107.1"/>
</dbReference>